<sequence>MLAPYASHAAASRGRQFPEPESATRSAFQRDRDRVLHSNAFRKLQYKTQVFVIHEGDFYRTRLTHSLEVAQIARSIARGLALDEDLTETLALAHDLGHPPFGHAGEAGLNTALAAHGGFDHNAQSLRSLTLLERRYPGFDGLNLTWESLEGIAKHNGPVSAPPAYIAAFDAGYKLDLSRQAAAEAQVAALADDIAYHAHDIDDGLRAGLFDIDDLATLPVLGAMLAEARALTSDPRRVRAHMVRQTIGVFVGGALTESRRRLAALQPASADDIRAADHPVIGFAADLAAANQAIRTFLYARMYRHWRVNRMTHKVEGVVRDMATLFLDRPDLLRNDWRDRAAAPHTEATAAAVRDYIAGMTDRFALDEHRRLTDPTAAA</sequence>
<comment type="caution">
    <text evidence="5">The sequence shown here is derived from an EMBL/GenBank/DDBJ whole genome shotgun (WGS) entry which is preliminary data.</text>
</comment>
<keyword evidence="6" id="KW-1185">Reference proteome</keyword>
<dbReference type="InterPro" id="IPR023023">
    <property type="entry name" value="dNTPase_2"/>
</dbReference>
<gene>
    <name evidence="5" type="ORF">SAMN05421828_106166</name>
</gene>
<dbReference type="PROSITE" id="PS51831">
    <property type="entry name" value="HD"/>
    <property type="match status" value="1"/>
</dbReference>
<dbReference type="InterPro" id="IPR003607">
    <property type="entry name" value="HD/PDEase_dom"/>
</dbReference>
<dbReference type="SMART" id="SM00471">
    <property type="entry name" value="HDc"/>
    <property type="match status" value="1"/>
</dbReference>
<dbReference type="InterPro" id="IPR006674">
    <property type="entry name" value="HD_domain"/>
</dbReference>
<dbReference type="NCBIfam" id="NF002326">
    <property type="entry name" value="PRK01286.1-1"/>
    <property type="match status" value="1"/>
</dbReference>
<dbReference type="OrthoDB" id="9803619at2"/>
<dbReference type="Pfam" id="PF01966">
    <property type="entry name" value="HD"/>
    <property type="match status" value="1"/>
</dbReference>
<name>A0A8G2FDR7_ACIRU</name>
<dbReference type="HAMAP" id="MF_01212">
    <property type="entry name" value="dGTPase_type2"/>
    <property type="match status" value="1"/>
</dbReference>
<dbReference type="GO" id="GO:0008832">
    <property type="term" value="F:dGTPase activity"/>
    <property type="evidence" value="ECO:0007669"/>
    <property type="project" value="TreeGrafter"/>
</dbReference>
<dbReference type="GO" id="GO:0006203">
    <property type="term" value="P:dGTP catabolic process"/>
    <property type="evidence" value="ECO:0007669"/>
    <property type="project" value="TreeGrafter"/>
</dbReference>
<dbReference type="NCBIfam" id="TIGR01353">
    <property type="entry name" value="dGTP_triPase"/>
    <property type="match status" value="1"/>
</dbReference>
<evidence type="ECO:0000256" key="1">
    <source>
        <dbReference type="ARBA" id="ARBA00022801"/>
    </source>
</evidence>
<evidence type="ECO:0000256" key="3">
    <source>
        <dbReference type="SAM" id="MobiDB-lite"/>
    </source>
</evidence>
<feature type="region of interest" description="Disordered" evidence="3">
    <location>
        <begin position="1"/>
        <end position="29"/>
    </location>
</feature>
<feature type="domain" description="HD" evidence="4">
    <location>
        <begin position="62"/>
        <end position="197"/>
    </location>
</feature>
<evidence type="ECO:0000259" key="4">
    <source>
        <dbReference type="PROSITE" id="PS51831"/>
    </source>
</evidence>
<evidence type="ECO:0000313" key="5">
    <source>
        <dbReference type="EMBL" id="SIQ58918.1"/>
    </source>
</evidence>
<dbReference type="InterPro" id="IPR006261">
    <property type="entry name" value="dGTPase"/>
</dbReference>
<reference evidence="5 6" key="1">
    <citation type="submission" date="2017-01" db="EMBL/GenBank/DDBJ databases">
        <authorList>
            <person name="Varghese N."/>
            <person name="Submissions S."/>
        </authorList>
    </citation>
    <scope>NUCLEOTIDE SEQUENCE [LARGE SCALE GENOMIC DNA]</scope>
    <source>
        <strain evidence="5 6">ATCC 35905</strain>
    </source>
</reference>
<dbReference type="PANTHER" id="PTHR11373:SF43">
    <property type="entry name" value="DEOXYGUANOSINETRIPHOSPHATE TRIPHOSPHOHYDROLASE-LIKE PROTEIN"/>
    <property type="match status" value="1"/>
</dbReference>
<dbReference type="CDD" id="cd00077">
    <property type="entry name" value="HDc"/>
    <property type="match status" value="1"/>
</dbReference>
<dbReference type="Gene3D" id="1.10.3210.10">
    <property type="entry name" value="Hypothetical protein af1432"/>
    <property type="match status" value="1"/>
</dbReference>
<dbReference type="Proteomes" id="UP000186308">
    <property type="component" value="Unassembled WGS sequence"/>
</dbReference>
<dbReference type="RefSeq" id="WP_029311255.1">
    <property type="nucleotide sequence ID" value="NZ_FTNE01000006.1"/>
</dbReference>
<proteinExistence type="inferred from homology"/>
<protein>
    <recommendedName>
        <fullName evidence="2">Deoxyguanosinetriphosphate triphosphohydrolase-like protein</fullName>
    </recommendedName>
</protein>
<comment type="similarity">
    <text evidence="2">Belongs to the dGTPase family. Type 2 subfamily.</text>
</comment>
<dbReference type="Pfam" id="PF13286">
    <property type="entry name" value="HD_assoc"/>
    <property type="match status" value="1"/>
</dbReference>
<organism evidence="5 6">
    <name type="scientific">Acidiphilium rubrum</name>
    <dbReference type="NCBI Taxonomy" id="526"/>
    <lineage>
        <taxon>Bacteria</taxon>
        <taxon>Pseudomonadati</taxon>
        <taxon>Pseudomonadota</taxon>
        <taxon>Alphaproteobacteria</taxon>
        <taxon>Acetobacterales</taxon>
        <taxon>Acidocellaceae</taxon>
        <taxon>Acidiphilium</taxon>
    </lineage>
</organism>
<evidence type="ECO:0000256" key="2">
    <source>
        <dbReference type="HAMAP-Rule" id="MF_01212"/>
    </source>
</evidence>
<accession>A0A8G2FDR7</accession>
<dbReference type="SUPFAM" id="SSF109604">
    <property type="entry name" value="HD-domain/PDEase-like"/>
    <property type="match status" value="1"/>
</dbReference>
<keyword evidence="1 2" id="KW-0378">Hydrolase</keyword>
<dbReference type="EMBL" id="FTNE01000006">
    <property type="protein sequence ID" value="SIQ58918.1"/>
    <property type="molecule type" value="Genomic_DNA"/>
</dbReference>
<dbReference type="AlphaFoldDB" id="A0A8G2FDR7"/>
<dbReference type="InterPro" id="IPR026875">
    <property type="entry name" value="PHydrolase_assoc_dom"/>
</dbReference>
<dbReference type="InterPro" id="IPR050135">
    <property type="entry name" value="dGTPase-like"/>
</dbReference>
<dbReference type="PANTHER" id="PTHR11373">
    <property type="entry name" value="DEOXYNUCLEOSIDE TRIPHOSPHATE TRIPHOSPHOHYDROLASE"/>
    <property type="match status" value="1"/>
</dbReference>
<evidence type="ECO:0000313" key="6">
    <source>
        <dbReference type="Proteomes" id="UP000186308"/>
    </source>
</evidence>